<keyword evidence="1" id="KW-0812">Transmembrane</keyword>
<keyword evidence="3" id="KW-1185">Reference proteome</keyword>
<evidence type="ECO:0000256" key="1">
    <source>
        <dbReference type="SAM" id="Phobius"/>
    </source>
</evidence>
<dbReference type="AlphaFoldDB" id="A0A8J4FNI1"/>
<accession>A0A8J4FNI1</accession>
<protein>
    <submittedName>
        <fullName evidence="2">Uncharacterized protein</fullName>
    </submittedName>
</protein>
<evidence type="ECO:0000313" key="2">
    <source>
        <dbReference type="EMBL" id="GIL82436.1"/>
    </source>
</evidence>
<dbReference type="Proteomes" id="UP000747110">
    <property type="component" value="Unassembled WGS sequence"/>
</dbReference>
<evidence type="ECO:0000313" key="3">
    <source>
        <dbReference type="Proteomes" id="UP000747110"/>
    </source>
</evidence>
<name>A0A8J4FNI1_9CHLO</name>
<organism evidence="2 3">
    <name type="scientific">Volvox reticuliferus</name>
    <dbReference type="NCBI Taxonomy" id="1737510"/>
    <lineage>
        <taxon>Eukaryota</taxon>
        <taxon>Viridiplantae</taxon>
        <taxon>Chlorophyta</taxon>
        <taxon>core chlorophytes</taxon>
        <taxon>Chlorophyceae</taxon>
        <taxon>CS clade</taxon>
        <taxon>Chlamydomonadales</taxon>
        <taxon>Volvocaceae</taxon>
        <taxon>Volvox</taxon>
    </lineage>
</organism>
<dbReference type="EMBL" id="BNCP01000024">
    <property type="protein sequence ID" value="GIL82436.1"/>
    <property type="molecule type" value="Genomic_DNA"/>
</dbReference>
<keyword evidence="1" id="KW-1133">Transmembrane helix</keyword>
<gene>
    <name evidence="2" type="ORF">Vretifemale_11426</name>
</gene>
<keyword evidence="1" id="KW-0472">Membrane</keyword>
<reference evidence="2" key="1">
    <citation type="journal article" date="2021" name="Proc. Natl. Acad. Sci. U.S.A.">
        <title>Three genomes in the algal genus Volvox reveal the fate of a haploid sex-determining region after a transition to homothallism.</title>
        <authorList>
            <person name="Yamamoto K."/>
            <person name="Hamaji T."/>
            <person name="Kawai-Toyooka H."/>
            <person name="Matsuzaki R."/>
            <person name="Takahashi F."/>
            <person name="Nishimura Y."/>
            <person name="Kawachi M."/>
            <person name="Noguchi H."/>
            <person name="Minakuchi Y."/>
            <person name="Umen J.G."/>
            <person name="Toyoda A."/>
            <person name="Nozaki H."/>
        </authorList>
    </citation>
    <scope>NUCLEOTIDE SEQUENCE</scope>
    <source>
        <strain evidence="2">NIES-3786</strain>
    </source>
</reference>
<comment type="caution">
    <text evidence="2">The sequence shown here is derived from an EMBL/GenBank/DDBJ whole genome shotgun (WGS) entry which is preliminary data.</text>
</comment>
<sequence length="104" mass="11495">MPNLFGYPLSIPGAVPLMAFLAVYACVHKSVRFTALARTEPAVLACQPAKMALLVMQTLMQTQHPRGRSPGDDLKAPCIIFPFFFLSCIKLLRGHDTAFPMWTT</sequence>
<proteinExistence type="predicted"/>
<feature type="transmembrane region" description="Helical" evidence="1">
    <location>
        <begin position="6"/>
        <end position="27"/>
    </location>
</feature>